<evidence type="ECO:0008006" key="4">
    <source>
        <dbReference type="Google" id="ProtNLM"/>
    </source>
</evidence>
<dbReference type="PROSITE" id="PS51257">
    <property type="entry name" value="PROKAR_LIPOPROTEIN"/>
    <property type="match status" value="1"/>
</dbReference>
<evidence type="ECO:0000256" key="1">
    <source>
        <dbReference type="SAM" id="SignalP"/>
    </source>
</evidence>
<dbReference type="RefSeq" id="WP_345027999.1">
    <property type="nucleotide sequence ID" value="NZ_BAABEY010000018.1"/>
</dbReference>
<keyword evidence="1" id="KW-0732">Signal</keyword>
<organism evidence="2 3">
    <name type="scientific">Ravibacter arvi</name>
    <dbReference type="NCBI Taxonomy" id="2051041"/>
    <lineage>
        <taxon>Bacteria</taxon>
        <taxon>Pseudomonadati</taxon>
        <taxon>Bacteroidota</taxon>
        <taxon>Cytophagia</taxon>
        <taxon>Cytophagales</taxon>
        <taxon>Spirosomataceae</taxon>
        <taxon>Ravibacter</taxon>
    </lineage>
</organism>
<dbReference type="EMBL" id="BAABEY010000018">
    <property type="protein sequence ID" value="GAA4437579.1"/>
    <property type="molecule type" value="Genomic_DNA"/>
</dbReference>
<protein>
    <recommendedName>
        <fullName evidence="4">Viral A-type inclusion protein</fullName>
    </recommendedName>
</protein>
<feature type="signal peptide" evidence="1">
    <location>
        <begin position="1"/>
        <end position="24"/>
    </location>
</feature>
<evidence type="ECO:0000313" key="2">
    <source>
        <dbReference type="EMBL" id="GAA4437579.1"/>
    </source>
</evidence>
<evidence type="ECO:0000313" key="3">
    <source>
        <dbReference type="Proteomes" id="UP001501508"/>
    </source>
</evidence>
<keyword evidence="3" id="KW-1185">Reference proteome</keyword>
<gene>
    <name evidence="2" type="ORF">GCM10023091_17000</name>
</gene>
<reference evidence="3" key="1">
    <citation type="journal article" date="2019" name="Int. J. Syst. Evol. Microbiol.">
        <title>The Global Catalogue of Microorganisms (GCM) 10K type strain sequencing project: providing services to taxonomists for standard genome sequencing and annotation.</title>
        <authorList>
            <consortium name="The Broad Institute Genomics Platform"/>
            <consortium name="The Broad Institute Genome Sequencing Center for Infectious Disease"/>
            <person name="Wu L."/>
            <person name="Ma J."/>
        </authorList>
    </citation>
    <scope>NUCLEOTIDE SEQUENCE [LARGE SCALE GENOMIC DNA]</scope>
    <source>
        <strain evidence="3">JCM 31920</strain>
    </source>
</reference>
<dbReference type="Proteomes" id="UP001501508">
    <property type="component" value="Unassembled WGS sequence"/>
</dbReference>
<feature type="chain" id="PRO_5045905426" description="Viral A-type inclusion protein" evidence="1">
    <location>
        <begin position="25"/>
        <end position="150"/>
    </location>
</feature>
<comment type="caution">
    <text evidence="2">The sequence shown here is derived from an EMBL/GenBank/DDBJ whole genome shotgun (WGS) entry which is preliminary data.</text>
</comment>
<proteinExistence type="predicted"/>
<name>A0ABP8LWP7_9BACT</name>
<accession>A0ABP8LWP7</accession>
<sequence length="150" mass="17212">MMTAFRFLPTLAIAGLLFSGCSSADKNDYAVIDGEILDIHDEIMPKLEDVNRYSEEIKSKIAKLDSLQQEGISSNTVAEQRLKANDLLVRLHTADSLMWEWMHGYEADSARALPNDDEVRQYFENEKKRILEVKEKTESSLRDAQQFLEK</sequence>